<feature type="transmembrane region" description="Helical" evidence="7">
    <location>
        <begin position="80"/>
        <end position="99"/>
    </location>
</feature>
<dbReference type="PANTHER" id="PTHR43652:SF2">
    <property type="entry name" value="BASIC AMINO ACID ANTIPORTER YFCC-RELATED"/>
    <property type="match status" value="1"/>
</dbReference>
<feature type="domain" description="RCK C-terminal" evidence="8">
    <location>
        <begin position="331"/>
        <end position="415"/>
    </location>
</feature>
<comment type="subcellular location">
    <subcellularLocation>
        <location evidence="1">Membrane</location>
        <topology evidence="1">Multi-pass membrane protein</topology>
    </subcellularLocation>
</comment>
<dbReference type="InterPro" id="IPR006037">
    <property type="entry name" value="RCK_C"/>
</dbReference>
<keyword evidence="6 7" id="KW-0472">Membrane</keyword>
<comment type="caution">
    <text evidence="9">The sequence shown here is derived from an EMBL/GenBank/DDBJ whole genome shotgun (WGS) entry which is preliminary data.</text>
</comment>
<feature type="transmembrane region" description="Helical" evidence="7">
    <location>
        <begin position="624"/>
        <end position="646"/>
    </location>
</feature>
<dbReference type="GO" id="GO:0008324">
    <property type="term" value="F:monoatomic cation transmembrane transporter activity"/>
    <property type="evidence" value="ECO:0007669"/>
    <property type="project" value="InterPro"/>
</dbReference>
<proteinExistence type="predicted"/>
<dbReference type="GO" id="GO:0005886">
    <property type="term" value="C:plasma membrane"/>
    <property type="evidence" value="ECO:0007669"/>
    <property type="project" value="TreeGrafter"/>
</dbReference>
<feature type="transmembrane region" description="Helical" evidence="7">
    <location>
        <begin position="43"/>
        <end position="60"/>
    </location>
</feature>
<dbReference type="PANTHER" id="PTHR43652">
    <property type="entry name" value="BASIC AMINO ACID ANTIPORTER YFCC-RELATED"/>
    <property type="match status" value="1"/>
</dbReference>
<keyword evidence="4" id="KW-0677">Repeat</keyword>
<keyword evidence="5 7" id="KW-1133">Transmembrane helix</keyword>
<dbReference type="GO" id="GO:0006813">
    <property type="term" value="P:potassium ion transport"/>
    <property type="evidence" value="ECO:0007669"/>
    <property type="project" value="InterPro"/>
</dbReference>
<dbReference type="Gene3D" id="3.30.70.1450">
    <property type="entry name" value="Regulator of K+ conductance, C-terminal domain"/>
    <property type="match status" value="2"/>
</dbReference>
<reference evidence="9" key="1">
    <citation type="submission" date="2019-02" db="EMBL/GenBank/DDBJ databases">
        <title>Halonotius sp. a new haloarchaeum isolated from saline soil.</title>
        <authorList>
            <person name="Duran-Viseras A."/>
            <person name="Sanchez-Porro C."/>
            <person name="Ventosa A."/>
        </authorList>
    </citation>
    <scope>NUCLEOTIDE SEQUENCE</scope>
    <source>
        <strain evidence="9">F15B</strain>
    </source>
</reference>
<dbReference type="InterPro" id="IPR004680">
    <property type="entry name" value="Cit_transptr-like_dom"/>
</dbReference>
<keyword evidence="2" id="KW-0813">Transport</keyword>
<evidence type="ECO:0000259" key="8">
    <source>
        <dbReference type="PROSITE" id="PS51202"/>
    </source>
</evidence>
<protein>
    <submittedName>
        <fullName evidence="9">SLC13 family permease</fullName>
    </submittedName>
</protein>
<feature type="domain" description="RCK C-terminal" evidence="8">
    <location>
        <begin position="237"/>
        <end position="321"/>
    </location>
</feature>
<organism evidence="9 10">
    <name type="scientific">Halonotius terrestris</name>
    <dbReference type="NCBI Taxonomy" id="2487750"/>
    <lineage>
        <taxon>Archaea</taxon>
        <taxon>Methanobacteriati</taxon>
        <taxon>Methanobacteriota</taxon>
        <taxon>Stenosarchaea group</taxon>
        <taxon>Halobacteria</taxon>
        <taxon>Halobacteriales</taxon>
        <taxon>Haloferacaceae</taxon>
        <taxon>Halonotius</taxon>
    </lineage>
</organism>
<evidence type="ECO:0000256" key="6">
    <source>
        <dbReference type="ARBA" id="ARBA00023136"/>
    </source>
</evidence>
<evidence type="ECO:0000256" key="4">
    <source>
        <dbReference type="ARBA" id="ARBA00022737"/>
    </source>
</evidence>
<feature type="transmembrane region" description="Helical" evidence="7">
    <location>
        <begin position="201"/>
        <end position="222"/>
    </location>
</feature>
<accession>A0A8J8PBE3</accession>
<feature type="transmembrane region" description="Helical" evidence="7">
    <location>
        <begin position="12"/>
        <end position="36"/>
    </location>
</feature>
<keyword evidence="3 7" id="KW-0812">Transmembrane</keyword>
<feature type="transmembrane region" description="Helical" evidence="7">
    <location>
        <begin position="539"/>
        <end position="572"/>
    </location>
</feature>
<dbReference type="EMBL" id="RKLU01000003">
    <property type="protein sequence ID" value="TQQ80973.1"/>
    <property type="molecule type" value="Genomic_DNA"/>
</dbReference>
<dbReference type="SUPFAM" id="SSF116726">
    <property type="entry name" value="TrkA C-terminal domain-like"/>
    <property type="match status" value="2"/>
</dbReference>
<name>A0A8J8PBE3_9EURY</name>
<dbReference type="InterPro" id="IPR051679">
    <property type="entry name" value="DASS-Related_Transporters"/>
</dbReference>
<evidence type="ECO:0000256" key="7">
    <source>
        <dbReference type="SAM" id="Phobius"/>
    </source>
</evidence>
<feature type="transmembrane region" description="Helical" evidence="7">
    <location>
        <begin position="464"/>
        <end position="488"/>
    </location>
</feature>
<dbReference type="PROSITE" id="PS51202">
    <property type="entry name" value="RCK_C"/>
    <property type="match status" value="2"/>
</dbReference>
<evidence type="ECO:0000256" key="5">
    <source>
        <dbReference type="ARBA" id="ARBA00022989"/>
    </source>
</evidence>
<dbReference type="InterPro" id="IPR036721">
    <property type="entry name" value="RCK_C_sf"/>
</dbReference>
<feature type="transmembrane region" description="Helical" evidence="7">
    <location>
        <begin position="500"/>
        <end position="519"/>
    </location>
</feature>
<evidence type="ECO:0000313" key="10">
    <source>
        <dbReference type="Proteomes" id="UP000705823"/>
    </source>
</evidence>
<evidence type="ECO:0000313" key="9">
    <source>
        <dbReference type="EMBL" id="TQQ80973.1"/>
    </source>
</evidence>
<evidence type="ECO:0000256" key="1">
    <source>
        <dbReference type="ARBA" id="ARBA00004141"/>
    </source>
</evidence>
<dbReference type="Proteomes" id="UP000705823">
    <property type="component" value="Unassembled WGS sequence"/>
</dbReference>
<feature type="transmembrane region" description="Helical" evidence="7">
    <location>
        <begin position="436"/>
        <end position="458"/>
    </location>
</feature>
<keyword evidence="10" id="KW-1185">Reference proteome</keyword>
<feature type="transmembrane region" description="Helical" evidence="7">
    <location>
        <begin position="164"/>
        <end position="189"/>
    </location>
</feature>
<dbReference type="Pfam" id="PF02080">
    <property type="entry name" value="TrkA_C"/>
    <property type="match status" value="2"/>
</dbReference>
<dbReference type="OrthoDB" id="21388at2157"/>
<sequence length="649" mass="68321">MLEAVTAGGLPLATGGLAGGLTLDMLVVFGVILLALVLFVTEWLPIDVTAIFVMVLLILLGPDGVVNLTQITTTEGVSGFSNPATITVLAMLILSSGINRTGVVQILGRKMANFAGNSLNKQLLATIGVAGPVSGFINNTPVVAILVPVVSDIAHKGKTSPSKLLMPLSFASMFGGMLTLIGTSTNILASDVSDRLLGQPFSMFEFTQLGIIVFVVGSLYLLTIGHRLLPERVPPEEDYIQEYDLEPYLTEVVIGEKSSIAGTTVGDAIDAAEFDADILGLVRDDETVIDPSKNTRLRVGDTLRLRTDRETLDELVDSEILTAAGTPETDAELEPDDAVDQTIVEVVIPRGSFLAGETLASSTFRQRYDATVLAFRSRGGTIQEGMEHKRLRVGDTLLLQAAPDSIDRLSRNDDFIVAHEPDDPEYRTEKIPHAAAIMLGVVGLVAVPFEAIGAWLAAATGIGAFTGLSALSLPIMLTALMGVVAMVATGVIKANELYDAVEWDVILLLAGIIPLGIALEQTGGADLLGALVAATGNYLPVIGVLWVFYLGTGLITGVISNNASVVLMLPVAVEAATAIGANPFAFVLAVTFAASTAFLTPVGYQTNLFVYGPGGYKFSDFIRVGAPLQLLLSVVTVLGIAFFWGLRPA</sequence>
<evidence type="ECO:0000256" key="2">
    <source>
        <dbReference type="ARBA" id="ARBA00022448"/>
    </source>
</evidence>
<feature type="transmembrane region" description="Helical" evidence="7">
    <location>
        <begin position="584"/>
        <end position="604"/>
    </location>
</feature>
<dbReference type="AlphaFoldDB" id="A0A8J8PBE3"/>
<gene>
    <name evidence="9" type="ORF">EGH24_07400</name>
</gene>
<dbReference type="Pfam" id="PF03600">
    <property type="entry name" value="CitMHS"/>
    <property type="match status" value="1"/>
</dbReference>
<evidence type="ECO:0000256" key="3">
    <source>
        <dbReference type="ARBA" id="ARBA00022692"/>
    </source>
</evidence>